<evidence type="ECO:0000313" key="7">
    <source>
        <dbReference type="Proteomes" id="UP000515960"/>
    </source>
</evidence>
<comment type="similarity">
    <text evidence="1">Belongs to the ABC transporter superfamily.</text>
</comment>
<evidence type="ECO:0000256" key="3">
    <source>
        <dbReference type="ARBA" id="ARBA00022741"/>
    </source>
</evidence>
<dbReference type="InterPro" id="IPR003439">
    <property type="entry name" value="ABC_transporter-like_ATP-bd"/>
</dbReference>
<dbReference type="Proteomes" id="UP000515960">
    <property type="component" value="Chromosome"/>
</dbReference>
<evidence type="ECO:0000256" key="2">
    <source>
        <dbReference type="ARBA" id="ARBA00022448"/>
    </source>
</evidence>
<dbReference type="PROSITE" id="PS00211">
    <property type="entry name" value="ABC_TRANSPORTER_1"/>
    <property type="match status" value="1"/>
</dbReference>
<reference evidence="6 7" key="1">
    <citation type="submission" date="2020-08" db="EMBL/GenBank/DDBJ databases">
        <authorList>
            <person name="Liu C."/>
            <person name="Sun Q."/>
        </authorList>
    </citation>
    <scope>NUCLEOTIDE SEQUENCE [LARGE SCALE GENOMIC DNA]</scope>
    <source>
        <strain evidence="6 7">NSJ-62</strain>
    </source>
</reference>
<protein>
    <submittedName>
        <fullName evidence="6">ATP-binding cassette domain-containing protein</fullName>
    </submittedName>
</protein>
<accession>A0A7G9B1L2</accession>
<dbReference type="InterPro" id="IPR017871">
    <property type="entry name" value="ABC_transporter-like_CS"/>
</dbReference>
<dbReference type="PANTHER" id="PTHR43335">
    <property type="entry name" value="ABC TRANSPORTER, ATP-BINDING PROTEIN"/>
    <property type="match status" value="1"/>
</dbReference>
<proteinExistence type="inferred from homology"/>
<dbReference type="RefSeq" id="WP_187332034.1">
    <property type="nucleotide sequence ID" value="NZ_CP060490.1"/>
</dbReference>
<feature type="domain" description="ABC transporter" evidence="5">
    <location>
        <begin position="3"/>
        <end position="231"/>
    </location>
</feature>
<keyword evidence="4 6" id="KW-0067">ATP-binding</keyword>
<keyword evidence="3" id="KW-0547">Nucleotide-binding</keyword>
<keyword evidence="2" id="KW-0813">Transport</keyword>
<dbReference type="GO" id="GO:0005524">
    <property type="term" value="F:ATP binding"/>
    <property type="evidence" value="ECO:0007669"/>
    <property type="project" value="UniProtKB-KW"/>
</dbReference>
<evidence type="ECO:0000256" key="4">
    <source>
        <dbReference type="ARBA" id="ARBA00022840"/>
    </source>
</evidence>
<organism evidence="6 7">
    <name type="scientific">Oscillibacter hominis</name>
    <dbReference type="NCBI Taxonomy" id="2763056"/>
    <lineage>
        <taxon>Bacteria</taxon>
        <taxon>Bacillati</taxon>
        <taxon>Bacillota</taxon>
        <taxon>Clostridia</taxon>
        <taxon>Eubacteriales</taxon>
        <taxon>Oscillospiraceae</taxon>
        <taxon>Oscillibacter</taxon>
    </lineage>
</organism>
<dbReference type="SUPFAM" id="SSF52540">
    <property type="entry name" value="P-loop containing nucleoside triphosphate hydrolases"/>
    <property type="match status" value="1"/>
</dbReference>
<dbReference type="PROSITE" id="PS50893">
    <property type="entry name" value="ABC_TRANSPORTER_2"/>
    <property type="match status" value="1"/>
</dbReference>
<evidence type="ECO:0000259" key="5">
    <source>
        <dbReference type="PROSITE" id="PS50893"/>
    </source>
</evidence>
<dbReference type="InterPro" id="IPR027417">
    <property type="entry name" value="P-loop_NTPase"/>
</dbReference>
<dbReference type="Gene3D" id="3.40.50.300">
    <property type="entry name" value="P-loop containing nucleotide triphosphate hydrolases"/>
    <property type="match status" value="1"/>
</dbReference>
<evidence type="ECO:0000313" key="6">
    <source>
        <dbReference type="EMBL" id="QNL43443.1"/>
    </source>
</evidence>
<dbReference type="InterPro" id="IPR003593">
    <property type="entry name" value="AAA+_ATPase"/>
</dbReference>
<dbReference type="Pfam" id="PF00005">
    <property type="entry name" value="ABC_tran"/>
    <property type="match status" value="1"/>
</dbReference>
<dbReference type="EMBL" id="CP060490">
    <property type="protein sequence ID" value="QNL43443.1"/>
    <property type="molecule type" value="Genomic_DNA"/>
</dbReference>
<dbReference type="GO" id="GO:0016887">
    <property type="term" value="F:ATP hydrolysis activity"/>
    <property type="evidence" value="ECO:0007669"/>
    <property type="project" value="InterPro"/>
</dbReference>
<keyword evidence="7" id="KW-1185">Reference proteome</keyword>
<dbReference type="SMART" id="SM00382">
    <property type="entry name" value="AAA"/>
    <property type="match status" value="1"/>
</dbReference>
<dbReference type="KEGG" id="ohi:H8790_08050"/>
<dbReference type="PANTHER" id="PTHR43335:SF2">
    <property type="entry name" value="ABC TRANSPORTER, ATP-BINDING PROTEIN"/>
    <property type="match status" value="1"/>
</dbReference>
<gene>
    <name evidence="6" type="ORF">H8790_08050</name>
</gene>
<name>A0A7G9B1L2_9FIRM</name>
<dbReference type="AlphaFoldDB" id="A0A7G9B1L2"/>
<sequence length="286" mass="31129">MQIKIDHLNMTYPNGKQALRDISLSLGSPSLVGLIGPNGAGKSTLMKLLVAGLLPSEGSISVDGTPLTTCERQLKSRLGYLPQQFGLYDELTVWQFLDYMAALKRIRDSKSAIARAIAATGLEEKRKARIRTLSGGQRQRVGIAQALLGTPDFLIFDEPTVGLDPEERIRFRNLFSSTAQDKLVLLSTHIIEDVQSVCDRLIVIDRGQILFTGRPEELIRAAQGHVGTFLERPGAEEALHITSRVNTASGVLCRGVAQELPSHAEAVEPTLEDAYLFLITKGGGAQ</sequence>
<evidence type="ECO:0000256" key="1">
    <source>
        <dbReference type="ARBA" id="ARBA00005417"/>
    </source>
</evidence>